<dbReference type="InParanoid" id="G4ZZ62"/>
<organism evidence="1 2">
    <name type="scientific">Phytophthora sojae (strain P6497)</name>
    <name type="common">Soybean stem and root rot agent</name>
    <name type="synonym">Phytophthora megasperma f. sp. glycines</name>
    <dbReference type="NCBI Taxonomy" id="1094619"/>
    <lineage>
        <taxon>Eukaryota</taxon>
        <taxon>Sar</taxon>
        <taxon>Stramenopiles</taxon>
        <taxon>Oomycota</taxon>
        <taxon>Peronosporomycetes</taxon>
        <taxon>Peronosporales</taxon>
        <taxon>Peronosporaceae</taxon>
        <taxon>Phytophthora</taxon>
    </lineage>
</organism>
<sequence>DFTERISFPSSSYQLKEITMANIMIYKRDHILGDSITIPDSIKKNKFIIDFPKTNNKCMFYCIAYHLDNEARSDRMIKPVKTRIKQYCEFKNITYSGKVFKEMEPIDLMQFDELEDCFNLLINVFEMDQQTLEISKIRESVKTYDNVINILGYKGHAMYIKNIDTVLSKYPCNVCDAIFDTCEKLKNHKKTKCQFDVLESFPSTPTIYQPSENQVKKLLTKYWVKGVDHYIDHFIVFDFKAILMETNTQHGESTIHTNKHIPVSVSVCDSLTNEVRCFINESPLQLITDMFEYFNTVSKQIDMYNENKFKPLLEAV</sequence>
<evidence type="ECO:0000313" key="2">
    <source>
        <dbReference type="Proteomes" id="UP000002640"/>
    </source>
</evidence>
<dbReference type="GeneID" id="20653070"/>
<dbReference type="Proteomes" id="UP000002640">
    <property type="component" value="Unassembled WGS sequence"/>
</dbReference>
<accession>G4ZZ62</accession>
<dbReference type="EMBL" id="JH159158">
    <property type="protein sequence ID" value="EGZ11084.1"/>
    <property type="molecule type" value="Genomic_DNA"/>
</dbReference>
<protein>
    <submittedName>
        <fullName evidence="1">Uncharacterized protein</fullName>
    </submittedName>
</protein>
<dbReference type="AlphaFoldDB" id="G4ZZ62"/>
<feature type="non-terminal residue" evidence="1">
    <location>
        <position position="316"/>
    </location>
</feature>
<feature type="non-terminal residue" evidence="1">
    <location>
        <position position="1"/>
    </location>
</feature>
<proteinExistence type="predicted"/>
<dbReference type="KEGG" id="psoj:PHYSODRAFT_455640"/>
<keyword evidence="2" id="KW-1185">Reference proteome</keyword>
<name>G4ZZ62_PHYSP</name>
<dbReference type="RefSeq" id="XP_009533829.1">
    <property type="nucleotide sequence ID" value="XM_009535534.1"/>
</dbReference>
<gene>
    <name evidence="1" type="ORF">PHYSODRAFT_455640</name>
</gene>
<reference evidence="1 2" key="1">
    <citation type="journal article" date="2006" name="Science">
        <title>Phytophthora genome sequences uncover evolutionary origins and mechanisms of pathogenesis.</title>
        <authorList>
            <person name="Tyler B.M."/>
            <person name="Tripathy S."/>
            <person name="Zhang X."/>
            <person name="Dehal P."/>
            <person name="Jiang R.H."/>
            <person name="Aerts A."/>
            <person name="Arredondo F.D."/>
            <person name="Baxter L."/>
            <person name="Bensasson D."/>
            <person name="Beynon J.L."/>
            <person name="Chapman J."/>
            <person name="Damasceno C.M."/>
            <person name="Dorrance A.E."/>
            <person name="Dou D."/>
            <person name="Dickerman A.W."/>
            <person name="Dubchak I.L."/>
            <person name="Garbelotto M."/>
            <person name="Gijzen M."/>
            <person name="Gordon S.G."/>
            <person name="Govers F."/>
            <person name="Grunwald N.J."/>
            <person name="Huang W."/>
            <person name="Ivors K.L."/>
            <person name="Jones R.W."/>
            <person name="Kamoun S."/>
            <person name="Krampis K."/>
            <person name="Lamour K.H."/>
            <person name="Lee M.K."/>
            <person name="McDonald W.H."/>
            <person name="Medina M."/>
            <person name="Meijer H.J."/>
            <person name="Nordberg E.K."/>
            <person name="Maclean D.J."/>
            <person name="Ospina-Giraldo M.D."/>
            <person name="Morris P.F."/>
            <person name="Phuntumart V."/>
            <person name="Putnam N.H."/>
            <person name="Rash S."/>
            <person name="Rose J.K."/>
            <person name="Sakihama Y."/>
            <person name="Salamov A.A."/>
            <person name="Savidor A."/>
            <person name="Scheuring C.F."/>
            <person name="Smith B.M."/>
            <person name="Sobral B.W."/>
            <person name="Terry A."/>
            <person name="Torto-Alalibo T.A."/>
            <person name="Win J."/>
            <person name="Xu Z."/>
            <person name="Zhang H."/>
            <person name="Grigoriev I.V."/>
            <person name="Rokhsar D.S."/>
            <person name="Boore J.L."/>
        </authorList>
    </citation>
    <scope>NUCLEOTIDE SEQUENCE [LARGE SCALE GENOMIC DNA]</scope>
    <source>
        <strain evidence="1 2">P6497</strain>
    </source>
</reference>
<evidence type="ECO:0000313" key="1">
    <source>
        <dbReference type="EMBL" id="EGZ11084.1"/>
    </source>
</evidence>